<dbReference type="InterPro" id="IPR003812">
    <property type="entry name" value="Fido"/>
</dbReference>
<sequence length="125" mass="13692">MKNLTLEDIIYINELTIRKHGGSSGIKNQSLIESSLNSGLATFGGKDLYPKIEDKISMISYSFIKNHGFNDGNKRVGCIVLLTLCNKNNIPIKPSQQDLISLGLGVASGTLGKDEIKSFILTHKR</sequence>
<dbReference type="PROSITE" id="PS51459">
    <property type="entry name" value="FIDO"/>
    <property type="match status" value="1"/>
</dbReference>
<dbReference type="Proteomes" id="UP000199263">
    <property type="component" value="Unassembled WGS sequence"/>
</dbReference>
<evidence type="ECO:0000313" key="2">
    <source>
        <dbReference type="EMBL" id="SFD39149.1"/>
    </source>
</evidence>
<dbReference type="PANTHER" id="PTHR39426">
    <property type="entry name" value="HOMOLOGY TO DEATH-ON-CURING PROTEIN OF PHAGE P1"/>
    <property type="match status" value="1"/>
</dbReference>
<dbReference type="PANTHER" id="PTHR39426:SF1">
    <property type="entry name" value="HOMOLOGY TO DEATH-ON-CURING PROTEIN OF PHAGE P1"/>
    <property type="match status" value="1"/>
</dbReference>
<protein>
    <submittedName>
        <fullName evidence="2">Death on curing protein</fullName>
    </submittedName>
</protein>
<evidence type="ECO:0000259" key="1">
    <source>
        <dbReference type="PROSITE" id="PS51459"/>
    </source>
</evidence>
<dbReference type="InterPro" id="IPR053737">
    <property type="entry name" value="Type_II_TA_Toxin"/>
</dbReference>
<dbReference type="Gene3D" id="1.20.120.1870">
    <property type="entry name" value="Fic/DOC protein, Fido domain"/>
    <property type="match status" value="1"/>
</dbReference>
<accession>A0A1I1RXT8</accession>
<gene>
    <name evidence="2" type="ORF">SAMN05421842_14023</name>
</gene>
<dbReference type="SUPFAM" id="SSF140931">
    <property type="entry name" value="Fic-like"/>
    <property type="match status" value="1"/>
</dbReference>
<dbReference type="GO" id="GO:0016301">
    <property type="term" value="F:kinase activity"/>
    <property type="evidence" value="ECO:0007669"/>
    <property type="project" value="InterPro"/>
</dbReference>
<organism evidence="2 3">
    <name type="scientific">Clostridium uliginosum</name>
    <dbReference type="NCBI Taxonomy" id="119641"/>
    <lineage>
        <taxon>Bacteria</taxon>
        <taxon>Bacillati</taxon>
        <taxon>Bacillota</taxon>
        <taxon>Clostridia</taxon>
        <taxon>Eubacteriales</taxon>
        <taxon>Clostridiaceae</taxon>
        <taxon>Clostridium</taxon>
    </lineage>
</organism>
<dbReference type="InterPro" id="IPR036597">
    <property type="entry name" value="Fido-like_dom_sf"/>
</dbReference>
<name>A0A1I1RXT8_9CLOT</name>
<keyword evidence="3" id="KW-1185">Reference proteome</keyword>
<evidence type="ECO:0000313" key="3">
    <source>
        <dbReference type="Proteomes" id="UP000199263"/>
    </source>
</evidence>
<feature type="domain" description="Fido" evidence="1">
    <location>
        <begin position="4"/>
        <end position="122"/>
    </location>
</feature>
<dbReference type="NCBIfam" id="TIGR01550">
    <property type="entry name" value="DOC_P1"/>
    <property type="match status" value="1"/>
</dbReference>
<dbReference type="OrthoDB" id="9802752at2"/>
<dbReference type="AlphaFoldDB" id="A0A1I1RXT8"/>
<dbReference type="RefSeq" id="WP_090094317.1">
    <property type="nucleotide sequence ID" value="NZ_FOMG01000040.1"/>
</dbReference>
<dbReference type="Pfam" id="PF02661">
    <property type="entry name" value="Fic"/>
    <property type="match status" value="1"/>
</dbReference>
<dbReference type="InterPro" id="IPR006440">
    <property type="entry name" value="Doc"/>
</dbReference>
<reference evidence="2 3" key="1">
    <citation type="submission" date="2016-10" db="EMBL/GenBank/DDBJ databases">
        <authorList>
            <person name="de Groot N.N."/>
        </authorList>
    </citation>
    <scope>NUCLEOTIDE SEQUENCE [LARGE SCALE GENOMIC DNA]</scope>
    <source>
        <strain evidence="2 3">DSM 12992</strain>
    </source>
</reference>
<dbReference type="EMBL" id="FOMG01000040">
    <property type="protein sequence ID" value="SFD39149.1"/>
    <property type="molecule type" value="Genomic_DNA"/>
</dbReference>
<proteinExistence type="predicted"/>